<reference evidence="3" key="1">
    <citation type="submission" date="2017-01" db="EMBL/GenBank/DDBJ databases">
        <authorList>
            <person name="Varghese N."/>
            <person name="Submissions S."/>
        </authorList>
    </citation>
    <scope>NUCLEOTIDE SEQUENCE [LARGE SCALE GENOMIC DNA]</scope>
    <source>
        <strain evidence="3">CGMCC 1.7737</strain>
    </source>
</reference>
<evidence type="ECO:0000313" key="3">
    <source>
        <dbReference type="Proteomes" id="UP000186914"/>
    </source>
</evidence>
<keyword evidence="1" id="KW-0472">Membrane</keyword>
<dbReference type="Pfam" id="PF04087">
    <property type="entry name" value="DUF389"/>
    <property type="match status" value="1"/>
</dbReference>
<feature type="transmembrane region" description="Helical" evidence="1">
    <location>
        <begin position="244"/>
        <end position="266"/>
    </location>
</feature>
<dbReference type="EMBL" id="FTNO01000005">
    <property type="protein sequence ID" value="SIR81705.1"/>
    <property type="molecule type" value="Genomic_DNA"/>
</dbReference>
<keyword evidence="1" id="KW-0812">Transmembrane</keyword>
<dbReference type="InterPro" id="IPR005240">
    <property type="entry name" value="DUF389"/>
</dbReference>
<feature type="transmembrane region" description="Helical" evidence="1">
    <location>
        <begin position="174"/>
        <end position="193"/>
    </location>
</feature>
<keyword evidence="3" id="KW-1185">Reference proteome</keyword>
<gene>
    <name evidence="2" type="ORF">SAMN05421858_3921</name>
</gene>
<proteinExistence type="predicted"/>
<feature type="transmembrane region" description="Helical" evidence="1">
    <location>
        <begin position="140"/>
        <end position="162"/>
    </location>
</feature>
<sequence>MRLIQVLVPDDCRDAVLAVLNDERIDYVLTREESNGDNSAIVQFPLPAQAVDRVLSDLREAGLSDDYTVIGSVETARTPNIEELEDKFVKGGDEDDSIATDEIRTKALGMNPSPVTYYAMTVLSAIVATAGLLLDSPAIVVGSMVIAPQVGSAMTASVGLVLNDRHMIIDGLRSQILGLGVAIVSATIFGWALKSAQFIPPSLNVVTVNQISQRISPGFLSVAVGLCAGAAGALGLATALPVSLVGVMIAAALIPAAAAVGIGLAWGPPVIALGAFVLLVVNAVSINAAGGGVLWLLGYRPVEGTTIRKAAPTLIAVAVLLVAFAGSGLVMSKQMQTENAVNEEVQSVLEQERYQQLELVKIQVEFDDMGTLDDSQQITVVVRRPTNEPYPQLSERLASKISGRLDGKTIVEVEFTESQRSTVKT</sequence>
<evidence type="ECO:0000313" key="2">
    <source>
        <dbReference type="EMBL" id="SIR81705.1"/>
    </source>
</evidence>
<organism evidence="2 3">
    <name type="scientific">Haladaptatus litoreus</name>
    <dbReference type="NCBI Taxonomy" id="553468"/>
    <lineage>
        <taxon>Archaea</taxon>
        <taxon>Methanobacteriati</taxon>
        <taxon>Methanobacteriota</taxon>
        <taxon>Stenosarchaea group</taxon>
        <taxon>Halobacteria</taxon>
        <taxon>Halobacteriales</taxon>
        <taxon>Haladaptataceae</taxon>
        <taxon>Haladaptatus</taxon>
    </lineage>
</organism>
<feature type="transmembrane region" description="Helical" evidence="1">
    <location>
        <begin position="310"/>
        <end position="331"/>
    </location>
</feature>
<dbReference type="NCBIfam" id="TIGR00341">
    <property type="entry name" value="TIGR00341 family protein"/>
    <property type="match status" value="1"/>
</dbReference>
<dbReference type="RefSeq" id="WP_076431787.1">
    <property type="nucleotide sequence ID" value="NZ_FTNO01000005.1"/>
</dbReference>
<feature type="transmembrane region" description="Helical" evidence="1">
    <location>
        <begin position="115"/>
        <end position="134"/>
    </location>
</feature>
<evidence type="ECO:0000256" key="1">
    <source>
        <dbReference type="SAM" id="Phobius"/>
    </source>
</evidence>
<dbReference type="Proteomes" id="UP000186914">
    <property type="component" value="Unassembled WGS sequence"/>
</dbReference>
<feature type="transmembrane region" description="Helical" evidence="1">
    <location>
        <begin position="272"/>
        <end position="298"/>
    </location>
</feature>
<accession>A0A1N7E180</accession>
<dbReference type="AlphaFoldDB" id="A0A1N7E180"/>
<feature type="transmembrane region" description="Helical" evidence="1">
    <location>
        <begin position="218"/>
        <end position="237"/>
    </location>
</feature>
<dbReference type="PANTHER" id="PTHR20992">
    <property type="entry name" value="AT15442P-RELATED"/>
    <property type="match status" value="1"/>
</dbReference>
<name>A0A1N7E180_9EURY</name>
<keyword evidence="1" id="KW-1133">Transmembrane helix</keyword>
<protein>
    <submittedName>
        <fullName evidence="2">TIGR00341 family protein</fullName>
    </submittedName>
</protein>
<dbReference type="PANTHER" id="PTHR20992:SF9">
    <property type="entry name" value="AT15442P-RELATED"/>
    <property type="match status" value="1"/>
</dbReference>
<dbReference type="OrthoDB" id="275581at2157"/>